<reference evidence="4" key="1">
    <citation type="submission" date="2022-11" db="UniProtKB">
        <authorList>
            <consortium name="WormBaseParasite"/>
        </authorList>
    </citation>
    <scope>IDENTIFICATION</scope>
</reference>
<feature type="compositionally biased region" description="Low complexity" evidence="1">
    <location>
        <begin position="103"/>
        <end position="116"/>
    </location>
</feature>
<feature type="region of interest" description="Disordered" evidence="1">
    <location>
        <begin position="1"/>
        <end position="120"/>
    </location>
</feature>
<dbReference type="InterPro" id="IPR013144">
    <property type="entry name" value="CRA_dom"/>
</dbReference>
<dbReference type="SMART" id="SM00757">
    <property type="entry name" value="CRA"/>
    <property type="match status" value="1"/>
</dbReference>
<feature type="domain" description="CRA" evidence="2">
    <location>
        <begin position="223"/>
        <end position="315"/>
    </location>
</feature>
<dbReference type="WBParaSite" id="scaffold5811_cov235.g10035">
    <property type="protein sequence ID" value="scaffold5811_cov235.g10035"/>
    <property type="gene ID" value="scaffold5811_cov235.g10035"/>
</dbReference>
<dbReference type="Proteomes" id="UP000887561">
    <property type="component" value="Unplaced"/>
</dbReference>
<feature type="compositionally biased region" description="Low complexity" evidence="1">
    <location>
        <begin position="14"/>
        <end position="29"/>
    </location>
</feature>
<name>A0A915MV39_MELJA</name>
<dbReference type="AlphaFoldDB" id="A0A915MV39"/>
<dbReference type="InterPro" id="IPR024964">
    <property type="entry name" value="CTLH/CRA"/>
</dbReference>
<evidence type="ECO:0000313" key="4">
    <source>
        <dbReference type="WBParaSite" id="scaffold5811_cov235.g10035"/>
    </source>
</evidence>
<accession>A0A915MV39</accession>
<feature type="compositionally biased region" description="Low complexity" evidence="1">
    <location>
        <begin position="41"/>
        <end position="59"/>
    </location>
</feature>
<evidence type="ECO:0000313" key="3">
    <source>
        <dbReference type="Proteomes" id="UP000887561"/>
    </source>
</evidence>
<proteinExistence type="predicted"/>
<sequence>MYKEITKELPPLPQEHQQSNNLNENNSLLTKQQFNNNNHLSSSSPRPSSSRGGKRSASAVDDDDDFTMIPSSSSNDEGKNLNSATDLHNPVKRRSSNEDNEHTNSSQQQNGNSTNNFPKRDDFMEISEESRDGVSSSSICATTLEAMSNGDGRSNGCSLLVGTPPTSTTIIKEEDSSEFVSGNEDELELTLDGFKMEVENEDAKDELTEYGGFSTMEEQKQFIRYAPLLEYGQEISRFAMKMDNISNAAFSLLCYRDPSHSTNFYLLEQTQRDIVAKALNAAIIESHGKDGTSPLEKCLNRARFIREQALTYSASAVFTDANRLLFGEGEGCLDACGNNEKPEINQGEGIDDKKAPFTHLPKTPQRSKETKKNL</sequence>
<feature type="compositionally biased region" description="Polar residues" evidence="1">
    <location>
        <begin position="69"/>
        <end position="86"/>
    </location>
</feature>
<feature type="compositionally biased region" description="Polar residues" evidence="1">
    <location>
        <begin position="30"/>
        <end position="40"/>
    </location>
</feature>
<feature type="region of interest" description="Disordered" evidence="1">
    <location>
        <begin position="343"/>
        <end position="374"/>
    </location>
</feature>
<organism evidence="3 4">
    <name type="scientific">Meloidogyne javanica</name>
    <name type="common">Root-knot nematode worm</name>
    <dbReference type="NCBI Taxonomy" id="6303"/>
    <lineage>
        <taxon>Eukaryota</taxon>
        <taxon>Metazoa</taxon>
        <taxon>Ecdysozoa</taxon>
        <taxon>Nematoda</taxon>
        <taxon>Chromadorea</taxon>
        <taxon>Rhabditida</taxon>
        <taxon>Tylenchina</taxon>
        <taxon>Tylenchomorpha</taxon>
        <taxon>Tylenchoidea</taxon>
        <taxon>Meloidogynidae</taxon>
        <taxon>Meloidogyninae</taxon>
        <taxon>Meloidogyne</taxon>
        <taxon>Meloidogyne incognita group</taxon>
    </lineage>
</organism>
<keyword evidence="3" id="KW-1185">Reference proteome</keyword>
<protein>
    <submittedName>
        <fullName evidence="4">CRA domain-containing protein</fullName>
    </submittedName>
</protein>
<dbReference type="Pfam" id="PF10607">
    <property type="entry name" value="CTLH"/>
    <property type="match status" value="1"/>
</dbReference>
<evidence type="ECO:0000259" key="2">
    <source>
        <dbReference type="SMART" id="SM00757"/>
    </source>
</evidence>
<evidence type="ECO:0000256" key="1">
    <source>
        <dbReference type="SAM" id="MobiDB-lite"/>
    </source>
</evidence>